<dbReference type="OrthoDB" id="5294844at2"/>
<keyword evidence="3" id="KW-1185">Reference proteome</keyword>
<protein>
    <submittedName>
        <fullName evidence="2">Crotonobetainyl-CoA:carnitine CoA-transferase CaiB</fullName>
    </submittedName>
</protein>
<dbReference type="STRING" id="658167.SAMN04488135_101459"/>
<reference evidence="2 3" key="1">
    <citation type="submission" date="2016-11" db="EMBL/GenBank/DDBJ databases">
        <authorList>
            <person name="Jaros S."/>
            <person name="Januszkiewicz K."/>
            <person name="Wedrychowicz H."/>
        </authorList>
    </citation>
    <scope>NUCLEOTIDE SEQUENCE [LARGE SCALE GENOMIC DNA]</scope>
    <source>
        <strain evidence="2 3">CGMCC 1.10190</strain>
    </source>
</reference>
<dbReference type="RefSeq" id="WP_073101442.1">
    <property type="nucleotide sequence ID" value="NZ_FQXE01000001.1"/>
</dbReference>
<dbReference type="Gene3D" id="3.30.1540.10">
    <property type="entry name" value="formyl-coa transferase, domain 3"/>
    <property type="match status" value="1"/>
</dbReference>
<sequence length="400" mass="42953">MSLPLSGLKVLDLTRALSGPFSTMILADLGAEVIKVEPMPAGDMVRQWGPFDEDISVYYLSANRNKKGIGIDFRSAEGLALIKEMALKSDIVVENFKVGTMENMGLGYDELSREKPGIIMASISGFGSKGPAKDWAGFDQIAQGYSGFMSLTGTDESGPTRVGTAIGDLTAGMWIVIGILAAVVEHKNSGRGQHVETSLLASLMGLLSVQGQRYLSVQEVPQPCGNVHPVIAPYGTFETADGPLNLAPATHAMWGKLCSILGLEALASDPRFLTNADRMQNRHALKELLEASLKRRSRMEWTPLMIENGIPAGPINTLDDVFSDPQVLACKLVQTVEHPVLGELKQVGLPLSMTHMEDGSSVRTAPPLFGQHTSAVFADYGFAPAEIERLLGQKVIHQAG</sequence>
<keyword evidence="1 2" id="KW-0808">Transferase</keyword>
<name>A0A1M5NC90_9BURK</name>
<dbReference type="InterPro" id="IPR050483">
    <property type="entry name" value="CoA-transferase_III_domain"/>
</dbReference>
<dbReference type="Pfam" id="PF02515">
    <property type="entry name" value="CoA_transf_3"/>
    <property type="match status" value="1"/>
</dbReference>
<proteinExistence type="predicted"/>
<dbReference type="Gene3D" id="3.40.50.10540">
    <property type="entry name" value="Crotonobetainyl-coa:carnitine coa-transferase, domain 1"/>
    <property type="match status" value="1"/>
</dbReference>
<evidence type="ECO:0000313" key="3">
    <source>
        <dbReference type="Proteomes" id="UP000184226"/>
    </source>
</evidence>
<dbReference type="SUPFAM" id="SSF89796">
    <property type="entry name" value="CoA-transferase family III (CaiB/BaiF)"/>
    <property type="match status" value="1"/>
</dbReference>
<dbReference type="AlphaFoldDB" id="A0A1M5NC90"/>
<dbReference type="GO" id="GO:0008410">
    <property type="term" value="F:CoA-transferase activity"/>
    <property type="evidence" value="ECO:0007669"/>
    <property type="project" value="TreeGrafter"/>
</dbReference>
<dbReference type="InterPro" id="IPR003673">
    <property type="entry name" value="CoA-Trfase_fam_III"/>
</dbReference>
<evidence type="ECO:0000256" key="1">
    <source>
        <dbReference type="ARBA" id="ARBA00022679"/>
    </source>
</evidence>
<dbReference type="InterPro" id="IPR023606">
    <property type="entry name" value="CoA-Trfase_III_dom_1_sf"/>
</dbReference>
<organism evidence="2 3">
    <name type="scientific">Pollutimonas bauzanensis</name>
    <dbReference type="NCBI Taxonomy" id="658167"/>
    <lineage>
        <taxon>Bacteria</taxon>
        <taxon>Pseudomonadati</taxon>
        <taxon>Pseudomonadota</taxon>
        <taxon>Betaproteobacteria</taxon>
        <taxon>Burkholderiales</taxon>
        <taxon>Alcaligenaceae</taxon>
        <taxon>Pollutimonas</taxon>
    </lineage>
</organism>
<accession>A0A1M5NC90</accession>
<gene>
    <name evidence="2" type="ORF">SAMN04488135_101459</name>
</gene>
<dbReference type="PANTHER" id="PTHR48207:SF3">
    <property type="entry name" value="SUCCINATE--HYDROXYMETHYLGLUTARATE COA-TRANSFERASE"/>
    <property type="match status" value="1"/>
</dbReference>
<dbReference type="EMBL" id="FQXE01000001">
    <property type="protein sequence ID" value="SHG86593.1"/>
    <property type="molecule type" value="Genomic_DNA"/>
</dbReference>
<dbReference type="Proteomes" id="UP000184226">
    <property type="component" value="Unassembled WGS sequence"/>
</dbReference>
<dbReference type="InterPro" id="IPR044855">
    <property type="entry name" value="CoA-Trfase_III_dom3_sf"/>
</dbReference>
<dbReference type="PANTHER" id="PTHR48207">
    <property type="entry name" value="SUCCINATE--HYDROXYMETHYLGLUTARATE COA-TRANSFERASE"/>
    <property type="match status" value="1"/>
</dbReference>
<evidence type="ECO:0000313" key="2">
    <source>
        <dbReference type="EMBL" id="SHG86593.1"/>
    </source>
</evidence>